<keyword evidence="2" id="KW-1185">Reference proteome</keyword>
<protein>
    <submittedName>
        <fullName evidence="1">Uncharacterized protein</fullName>
    </submittedName>
</protein>
<gene>
    <name evidence="1" type="ORF">HK099_001648</name>
</gene>
<accession>A0AAD5TTW5</accession>
<organism evidence="1 2">
    <name type="scientific">Clydaea vesicula</name>
    <dbReference type="NCBI Taxonomy" id="447962"/>
    <lineage>
        <taxon>Eukaryota</taxon>
        <taxon>Fungi</taxon>
        <taxon>Fungi incertae sedis</taxon>
        <taxon>Chytridiomycota</taxon>
        <taxon>Chytridiomycota incertae sedis</taxon>
        <taxon>Chytridiomycetes</taxon>
        <taxon>Lobulomycetales</taxon>
        <taxon>Lobulomycetaceae</taxon>
        <taxon>Clydaea</taxon>
    </lineage>
</organism>
<dbReference type="Proteomes" id="UP001211065">
    <property type="component" value="Unassembled WGS sequence"/>
</dbReference>
<dbReference type="Pfam" id="PF05536">
    <property type="entry name" value="Neurochondrin"/>
    <property type="match status" value="1"/>
</dbReference>
<dbReference type="PANTHER" id="PTHR13109:SF7">
    <property type="entry name" value="NEUROCHONDRIN"/>
    <property type="match status" value="1"/>
</dbReference>
<evidence type="ECO:0000313" key="2">
    <source>
        <dbReference type="Proteomes" id="UP001211065"/>
    </source>
</evidence>
<sequence>KKYRSKKCLDFILKFFSPVKQIDIKYLNYSIAEIANQFKMEDTLFKFDLLKVEIVLLLSVESYISPDRTDNYSWANDLYFGLVQNFRNKLTIEQRDHSLTLLSILLKKFNHSILEDDLKSALLLLHISSAELRVLLEEVDRKTADNKDISERWKHMLPITLELFKSFTEFAINFSEKQLNSNKKFKDTEFDFIFSTKKILIETVLDMIYYLNFEKNNNSGNNNIEIRLFCIKNCSHYLAEDIEGIEVNVLEDFLIIFIDMADKPNITPHPYEFSTEFLDTVTTSTEHLKIFIDNGGLRSIKDYILNKKNINPELEQDLINYLLNALILTKDPETLTKFQILGDLLQFLIEKKKNEKFEFSVQLAVFSTFFLFYFQKVQLTDT</sequence>
<proteinExistence type="predicted"/>
<feature type="non-terminal residue" evidence="1">
    <location>
        <position position="382"/>
    </location>
</feature>
<dbReference type="EMBL" id="JADGJW010001491">
    <property type="protein sequence ID" value="KAJ3202998.1"/>
    <property type="molecule type" value="Genomic_DNA"/>
</dbReference>
<name>A0AAD5TTW5_9FUNG</name>
<reference evidence="1" key="1">
    <citation type="submission" date="2020-05" db="EMBL/GenBank/DDBJ databases">
        <title>Phylogenomic resolution of chytrid fungi.</title>
        <authorList>
            <person name="Stajich J.E."/>
            <person name="Amses K."/>
            <person name="Simmons R."/>
            <person name="Seto K."/>
            <person name="Myers J."/>
            <person name="Bonds A."/>
            <person name="Quandt C.A."/>
            <person name="Barry K."/>
            <person name="Liu P."/>
            <person name="Grigoriev I."/>
            <person name="Longcore J.E."/>
            <person name="James T.Y."/>
        </authorList>
    </citation>
    <scope>NUCLEOTIDE SEQUENCE</scope>
    <source>
        <strain evidence="1">JEL0476</strain>
    </source>
</reference>
<dbReference type="AlphaFoldDB" id="A0AAD5TTW5"/>
<evidence type="ECO:0000313" key="1">
    <source>
        <dbReference type="EMBL" id="KAJ3202998.1"/>
    </source>
</evidence>
<comment type="caution">
    <text evidence="1">The sequence shown here is derived from an EMBL/GenBank/DDBJ whole genome shotgun (WGS) entry which is preliminary data.</text>
</comment>
<dbReference type="PANTHER" id="PTHR13109">
    <property type="entry name" value="NEUROCHONDRIN"/>
    <property type="match status" value="1"/>
</dbReference>
<dbReference type="InterPro" id="IPR008709">
    <property type="entry name" value="Neurochondrin"/>
</dbReference>
<feature type="non-terminal residue" evidence="1">
    <location>
        <position position="1"/>
    </location>
</feature>